<dbReference type="EC" id="2.3.1.269" evidence="9"/>
<reference evidence="12" key="1">
    <citation type="journal article" date="2019" name="Int. J. Syst. Evol. Microbiol.">
        <title>The Global Catalogue of Microorganisms (GCM) 10K type strain sequencing project: providing services to taxonomists for standard genome sequencing and annotation.</title>
        <authorList>
            <consortium name="The Broad Institute Genomics Platform"/>
            <consortium name="The Broad Institute Genome Sequencing Center for Infectious Disease"/>
            <person name="Wu L."/>
            <person name="Ma J."/>
        </authorList>
    </citation>
    <scope>NUCLEOTIDE SEQUENCE [LARGE SCALE GENOMIC DNA]</scope>
    <source>
        <strain evidence="12">CGMCC 4.7283</strain>
    </source>
</reference>
<feature type="transmembrane region" description="Helical" evidence="9">
    <location>
        <begin position="20"/>
        <end position="44"/>
    </location>
</feature>
<comment type="caution">
    <text evidence="11">The sequence shown here is derived from an EMBL/GenBank/DDBJ whole genome shotgun (WGS) entry which is preliminary data.</text>
</comment>
<dbReference type="PANTHER" id="PTHR38686">
    <property type="entry name" value="APOLIPOPROTEIN N-ACYLTRANSFERASE"/>
    <property type="match status" value="1"/>
</dbReference>
<comment type="catalytic activity">
    <reaction evidence="9">
        <text>N-terminal S-1,2-diacyl-sn-glyceryl-L-cysteinyl-[lipoprotein] + a glycerophospholipid = N-acyl-S-1,2-diacyl-sn-glyceryl-L-cysteinyl-[lipoprotein] + a 2-acyl-sn-glycero-3-phospholipid + H(+)</text>
        <dbReference type="Rhea" id="RHEA:48228"/>
        <dbReference type="Rhea" id="RHEA-COMP:14681"/>
        <dbReference type="Rhea" id="RHEA-COMP:14684"/>
        <dbReference type="ChEBI" id="CHEBI:15378"/>
        <dbReference type="ChEBI" id="CHEBI:136912"/>
        <dbReference type="ChEBI" id="CHEBI:140656"/>
        <dbReference type="ChEBI" id="CHEBI:140657"/>
        <dbReference type="ChEBI" id="CHEBI:140660"/>
        <dbReference type="EC" id="2.3.1.269"/>
    </reaction>
</comment>
<evidence type="ECO:0000256" key="3">
    <source>
        <dbReference type="ARBA" id="ARBA00022475"/>
    </source>
</evidence>
<keyword evidence="3 9" id="KW-1003">Cell membrane</keyword>
<feature type="transmembrane region" description="Helical" evidence="9">
    <location>
        <begin position="123"/>
        <end position="141"/>
    </location>
</feature>
<dbReference type="GO" id="GO:0016746">
    <property type="term" value="F:acyltransferase activity"/>
    <property type="evidence" value="ECO:0007669"/>
    <property type="project" value="UniProtKB-KW"/>
</dbReference>
<keyword evidence="4 9" id="KW-0808">Transferase</keyword>
<dbReference type="SUPFAM" id="SSF56317">
    <property type="entry name" value="Carbon-nitrogen hydrolase"/>
    <property type="match status" value="1"/>
</dbReference>
<comment type="pathway">
    <text evidence="9">Protein modification; lipoprotein biosynthesis (N-acyl transfer).</text>
</comment>
<evidence type="ECO:0000256" key="1">
    <source>
        <dbReference type="ARBA" id="ARBA00004651"/>
    </source>
</evidence>
<evidence type="ECO:0000256" key="5">
    <source>
        <dbReference type="ARBA" id="ARBA00022692"/>
    </source>
</evidence>
<dbReference type="InterPro" id="IPR036526">
    <property type="entry name" value="C-N_Hydrolase_sf"/>
</dbReference>
<dbReference type="NCBIfam" id="TIGR00546">
    <property type="entry name" value="lnt"/>
    <property type="match status" value="1"/>
</dbReference>
<feature type="transmembrane region" description="Helical" evidence="9">
    <location>
        <begin position="192"/>
        <end position="210"/>
    </location>
</feature>
<organism evidence="11 12">
    <name type="scientific">Seohaeicola nanhaiensis</name>
    <dbReference type="NCBI Taxonomy" id="1387282"/>
    <lineage>
        <taxon>Bacteria</taxon>
        <taxon>Pseudomonadati</taxon>
        <taxon>Pseudomonadota</taxon>
        <taxon>Alphaproteobacteria</taxon>
        <taxon>Rhodobacterales</taxon>
        <taxon>Roseobacteraceae</taxon>
        <taxon>Seohaeicola</taxon>
    </lineage>
</organism>
<evidence type="ECO:0000256" key="7">
    <source>
        <dbReference type="ARBA" id="ARBA00023136"/>
    </source>
</evidence>
<feature type="domain" description="CN hydrolase" evidence="10">
    <location>
        <begin position="226"/>
        <end position="464"/>
    </location>
</feature>
<comment type="subcellular location">
    <subcellularLocation>
        <location evidence="1 9">Cell membrane</location>
        <topology evidence="1 9">Multi-pass membrane protein</topology>
    </subcellularLocation>
</comment>
<keyword evidence="12" id="KW-1185">Reference proteome</keyword>
<sequence>MSPVAHWPLWSRLGLAGLSGAVAAFGLAPWGLWWASVAGFAMAAMLLNASDRRRDVALTGWAFGAGWFAHALTWIVEPFLIDVARHGWMAPFAVVLMCGGLALFWGAAFWAAAALTRAGPTRVVALVVTWTSAEALRGYVFTGFSWAAPGQVWIDTPVAALLAWVGPIGLDFAMLAAVLPLGLVLTMRNAQGLLAALPAAIVLTVALAAYQARPEVRTTGKIVRIVQPNIPQDEKWDRAQMAAHFQRQVDYTAAAPRPDLVVWPETAVPVLLDEAGPALDRIANAAQGAQVAAGIQRWEDGKWFNSLIRLDSQGMQAGLYDKHHLVPFGEFIPLGWLAKRMGITALADNFGDGFSAGPGPRLMDFGPLGQAVPLICYEAVFARDSGNVPGRADFLLQITNDAWFGQRTGPFQHLAQARMRAIEQGLPLIRSANTGISAMIDPAGHVIDHLPLGKAGYIDVALPAPFPATVYSRSGDGPILALLGLLLLAVVGGQVLRLRAFSH</sequence>
<accession>A0ABV9KGS5</accession>
<dbReference type="InterPro" id="IPR004563">
    <property type="entry name" value="Apolipo_AcylTrfase"/>
</dbReference>
<evidence type="ECO:0000313" key="12">
    <source>
        <dbReference type="Proteomes" id="UP001595973"/>
    </source>
</evidence>
<gene>
    <name evidence="9 11" type="primary">lnt</name>
    <name evidence="11" type="ORF">ACFO5X_12145</name>
</gene>
<dbReference type="InterPro" id="IPR045378">
    <property type="entry name" value="LNT_N"/>
</dbReference>
<evidence type="ECO:0000313" key="11">
    <source>
        <dbReference type="EMBL" id="MFC4669307.1"/>
    </source>
</evidence>
<dbReference type="Pfam" id="PF00795">
    <property type="entry name" value="CN_hydrolase"/>
    <property type="match status" value="1"/>
</dbReference>
<keyword evidence="6 9" id="KW-1133">Transmembrane helix</keyword>
<dbReference type="Proteomes" id="UP001595973">
    <property type="component" value="Unassembled WGS sequence"/>
</dbReference>
<dbReference type="HAMAP" id="MF_01148">
    <property type="entry name" value="Lnt"/>
    <property type="match status" value="1"/>
</dbReference>
<dbReference type="CDD" id="cd07571">
    <property type="entry name" value="ALP_N-acyl_transferase"/>
    <property type="match status" value="1"/>
</dbReference>
<feature type="transmembrane region" description="Helical" evidence="9">
    <location>
        <begin position="479"/>
        <end position="498"/>
    </location>
</feature>
<name>A0ABV9KGS5_9RHOB</name>
<feature type="transmembrane region" description="Helical" evidence="9">
    <location>
        <begin position="161"/>
        <end position="185"/>
    </location>
</feature>
<dbReference type="EMBL" id="JBHSGI010000009">
    <property type="protein sequence ID" value="MFC4669307.1"/>
    <property type="molecule type" value="Genomic_DNA"/>
</dbReference>
<keyword evidence="5 9" id="KW-0812">Transmembrane</keyword>
<evidence type="ECO:0000259" key="10">
    <source>
        <dbReference type="PROSITE" id="PS50263"/>
    </source>
</evidence>
<evidence type="ECO:0000256" key="4">
    <source>
        <dbReference type="ARBA" id="ARBA00022679"/>
    </source>
</evidence>
<dbReference type="InterPro" id="IPR003010">
    <property type="entry name" value="C-N_Hydrolase"/>
</dbReference>
<evidence type="ECO:0000256" key="2">
    <source>
        <dbReference type="ARBA" id="ARBA00010065"/>
    </source>
</evidence>
<feature type="transmembrane region" description="Helical" evidence="9">
    <location>
        <begin position="56"/>
        <end position="76"/>
    </location>
</feature>
<comment type="function">
    <text evidence="9">Catalyzes the phospholipid dependent N-acylation of the N-terminal cysteine of apolipoprotein, the last step in lipoprotein maturation.</text>
</comment>
<dbReference type="Gene3D" id="3.60.110.10">
    <property type="entry name" value="Carbon-nitrogen hydrolase"/>
    <property type="match status" value="1"/>
</dbReference>
<protein>
    <recommendedName>
        <fullName evidence="9">Apolipoprotein N-acyltransferase</fullName>
        <shortName evidence="9">ALP N-acyltransferase</shortName>
        <ecNumber evidence="9">2.3.1.269</ecNumber>
    </recommendedName>
</protein>
<comment type="similarity">
    <text evidence="2 9">Belongs to the CN hydrolase family. Apolipoprotein N-acyltransferase subfamily.</text>
</comment>
<evidence type="ECO:0000256" key="9">
    <source>
        <dbReference type="HAMAP-Rule" id="MF_01148"/>
    </source>
</evidence>
<proteinExistence type="inferred from homology"/>
<evidence type="ECO:0000256" key="8">
    <source>
        <dbReference type="ARBA" id="ARBA00023315"/>
    </source>
</evidence>
<feature type="transmembrane region" description="Helical" evidence="9">
    <location>
        <begin position="88"/>
        <end position="111"/>
    </location>
</feature>
<dbReference type="Pfam" id="PF20154">
    <property type="entry name" value="LNT_N"/>
    <property type="match status" value="1"/>
</dbReference>
<dbReference type="PANTHER" id="PTHR38686:SF1">
    <property type="entry name" value="APOLIPOPROTEIN N-ACYLTRANSFERASE"/>
    <property type="match status" value="1"/>
</dbReference>
<dbReference type="PROSITE" id="PS50263">
    <property type="entry name" value="CN_HYDROLASE"/>
    <property type="match status" value="1"/>
</dbReference>
<dbReference type="RefSeq" id="WP_380717722.1">
    <property type="nucleotide sequence ID" value="NZ_JBHSGI010000009.1"/>
</dbReference>
<evidence type="ECO:0000256" key="6">
    <source>
        <dbReference type="ARBA" id="ARBA00022989"/>
    </source>
</evidence>
<keyword evidence="8 9" id="KW-0012">Acyltransferase</keyword>
<keyword evidence="7 9" id="KW-0472">Membrane</keyword>